<accession>A0A5J5DHG3</accession>
<evidence type="ECO:0000313" key="2">
    <source>
        <dbReference type="Proteomes" id="UP000327493"/>
    </source>
</evidence>
<organism evidence="1 2">
    <name type="scientific">Etheostoma spectabile</name>
    <name type="common">orangethroat darter</name>
    <dbReference type="NCBI Taxonomy" id="54343"/>
    <lineage>
        <taxon>Eukaryota</taxon>
        <taxon>Metazoa</taxon>
        <taxon>Chordata</taxon>
        <taxon>Craniata</taxon>
        <taxon>Vertebrata</taxon>
        <taxon>Euteleostomi</taxon>
        <taxon>Actinopterygii</taxon>
        <taxon>Neopterygii</taxon>
        <taxon>Teleostei</taxon>
        <taxon>Neoteleostei</taxon>
        <taxon>Acanthomorphata</taxon>
        <taxon>Eupercaria</taxon>
        <taxon>Perciformes</taxon>
        <taxon>Percoidei</taxon>
        <taxon>Percidae</taxon>
        <taxon>Etheostomatinae</taxon>
        <taxon>Etheostoma</taxon>
    </lineage>
</organism>
<dbReference type="AlphaFoldDB" id="A0A5J5DHG3"/>
<evidence type="ECO:0000313" key="1">
    <source>
        <dbReference type="EMBL" id="KAA8592795.1"/>
    </source>
</evidence>
<sequence>MLTERSLIKQTGSSPTDY</sequence>
<comment type="caution">
    <text evidence="1">The sequence shown here is derived from an EMBL/GenBank/DDBJ whole genome shotgun (WGS) entry which is preliminary data.</text>
</comment>
<dbReference type="EMBL" id="VOFY01000005">
    <property type="protein sequence ID" value="KAA8592795.1"/>
    <property type="molecule type" value="Genomic_DNA"/>
</dbReference>
<keyword evidence="2" id="KW-1185">Reference proteome</keyword>
<proteinExistence type="predicted"/>
<protein>
    <submittedName>
        <fullName evidence="1">Uncharacterized protein</fullName>
    </submittedName>
</protein>
<dbReference type="Proteomes" id="UP000327493">
    <property type="component" value="Chromosome 5"/>
</dbReference>
<gene>
    <name evidence="1" type="ORF">FQN60_018250</name>
</gene>
<reference evidence="1 2" key="1">
    <citation type="submission" date="2019-08" db="EMBL/GenBank/DDBJ databases">
        <title>A chromosome-level genome assembly, high-density linkage maps, and genome scans reveal the genomic architecture of hybrid incompatibilities underlying speciation via character displacement in darters (Percidae: Etheostominae).</title>
        <authorList>
            <person name="Moran R.L."/>
            <person name="Catchen J.M."/>
            <person name="Fuller R.C."/>
        </authorList>
    </citation>
    <scope>NUCLEOTIDE SEQUENCE [LARGE SCALE GENOMIC DNA]</scope>
    <source>
        <strain evidence="1">EspeVRDwgs_2016</strain>
        <tissue evidence="1">Muscle</tissue>
    </source>
</reference>
<name>A0A5J5DHG3_9PERO</name>